<dbReference type="EMBL" id="CAUYUJ010020696">
    <property type="protein sequence ID" value="CAK0899930.1"/>
    <property type="molecule type" value="Genomic_DNA"/>
</dbReference>
<reference evidence="1" key="1">
    <citation type="submission" date="2023-10" db="EMBL/GenBank/DDBJ databases">
        <authorList>
            <person name="Chen Y."/>
            <person name="Shah S."/>
            <person name="Dougan E. K."/>
            <person name="Thang M."/>
            <person name="Chan C."/>
        </authorList>
    </citation>
    <scope>NUCLEOTIDE SEQUENCE [LARGE SCALE GENOMIC DNA]</scope>
</reference>
<protein>
    <recommendedName>
        <fullName evidence="3">Kinase</fullName>
    </recommendedName>
</protein>
<feature type="non-terminal residue" evidence="1">
    <location>
        <position position="217"/>
    </location>
</feature>
<sequence>MLDIKMGQKTGQAGWQGKSRSAAMRQSIVDGLTNTACEGFRLEGFDKRPPALLSMDPLLDVGSTTNEKLRKKAQRVLLQRMAGQEMLMHYLDVHQDLPTPDGKGLESTLGPSELIELVLQRVVVALCDLAMSCRRSPVPQKWIGSSVALGFDCAELPPRCAGTEDTVRKKALVSIFDWGRSELNTLDRHMQLSEADQKDRSEFWSYYVGGIDRLAWE</sequence>
<gene>
    <name evidence="1" type="ORF">PCOR1329_LOCUS77348</name>
</gene>
<comment type="caution">
    <text evidence="1">The sequence shown here is derived from an EMBL/GenBank/DDBJ whole genome shotgun (WGS) entry which is preliminary data.</text>
</comment>
<evidence type="ECO:0008006" key="3">
    <source>
        <dbReference type="Google" id="ProtNLM"/>
    </source>
</evidence>
<proteinExistence type="predicted"/>
<accession>A0ABN9XN28</accession>
<organism evidence="1 2">
    <name type="scientific">Prorocentrum cordatum</name>
    <dbReference type="NCBI Taxonomy" id="2364126"/>
    <lineage>
        <taxon>Eukaryota</taxon>
        <taxon>Sar</taxon>
        <taxon>Alveolata</taxon>
        <taxon>Dinophyceae</taxon>
        <taxon>Prorocentrales</taxon>
        <taxon>Prorocentraceae</taxon>
        <taxon>Prorocentrum</taxon>
    </lineage>
</organism>
<evidence type="ECO:0000313" key="2">
    <source>
        <dbReference type="Proteomes" id="UP001189429"/>
    </source>
</evidence>
<name>A0ABN9XN28_9DINO</name>
<keyword evidence="2" id="KW-1185">Reference proteome</keyword>
<dbReference type="Proteomes" id="UP001189429">
    <property type="component" value="Unassembled WGS sequence"/>
</dbReference>
<evidence type="ECO:0000313" key="1">
    <source>
        <dbReference type="EMBL" id="CAK0899930.1"/>
    </source>
</evidence>